<dbReference type="SUPFAM" id="SSF51261">
    <property type="entry name" value="Duplicated hybrid motif"/>
    <property type="match status" value="1"/>
</dbReference>
<evidence type="ECO:0000256" key="3">
    <source>
        <dbReference type="SAM" id="Phobius"/>
    </source>
</evidence>
<keyword evidence="1" id="KW-0175">Coiled coil</keyword>
<sequence length="340" mass="37417">MNLKWFQDRLTFVIIPAADRGAVRFRLSRGAVCGILLTALVGLGCAAGLVIHHVSSAASVFRYTTELNGRAANLEEDLLRKSRRIEELQQEVISLSRQAAEVRSRIEAVKKLEHELRQMEPGTGELDGEEQASGAFPPSVLPVFLGQESRVTPAGPENAFRLAAAASGSLTWLRREMGSLAEELDDARRRLLLRQERLQHTPSLWPTVSRVVTSAYGPRKDPFTKKNSFHRGIDIAGKLDDPVFAAASGTVQEVGYDNLHGHYVIVEHSGDLRTWYMHLNSASVSRGQLIAKGEPIGRLGTTGRSTGPHLHYEVQLQGKSTDPRRYLDAGRPFKQAASPS</sequence>
<dbReference type="InterPro" id="IPR011055">
    <property type="entry name" value="Dup_hybrid_motif"/>
</dbReference>
<reference evidence="5 6" key="1">
    <citation type="submission" date="2024-04" db="EMBL/GenBank/DDBJ databases">
        <title>draft genome sequnece of Paenibacillus filicis.</title>
        <authorList>
            <person name="Kim D.-U."/>
        </authorList>
    </citation>
    <scope>NUCLEOTIDE SEQUENCE [LARGE SCALE GENOMIC DNA]</scope>
    <source>
        <strain evidence="5 6">KACC14197</strain>
    </source>
</reference>
<dbReference type="PANTHER" id="PTHR21666:SF270">
    <property type="entry name" value="MUREIN HYDROLASE ACTIVATOR ENVC"/>
    <property type="match status" value="1"/>
</dbReference>
<dbReference type="Gene3D" id="2.70.70.10">
    <property type="entry name" value="Glucose Permease (Domain IIA)"/>
    <property type="match status" value="1"/>
</dbReference>
<keyword evidence="3" id="KW-0812">Transmembrane</keyword>
<keyword evidence="3" id="KW-0472">Membrane</keyword>
<accession>A0ABU9DGV8</accession>
<evidence type="ECO:0000313" key="6">
    <source>
        <dbReference type="Proteomes" id="UP001469365"/>
    </source>
</evidence>
<comment type="caution">
    <text evidence="5">The sequence shown here is derived from an EMBL/GenBank/DDBJ whole genome shotgun (WGS) entry which is preliminary data.</text>
</comment>
<feature type="coiled-coil region" evidence="1">
    <location>
        <begin position="71"/>
        <end position="105"/>
    </location>
</feature>
<gene>
    <name evidence="5" type="ORF">WMW72_09345</name>
</gene>
<dbReference type="CDD" id="cd12797">
    <property type="entry name" value="M23_peptidase"/>
    <property type="match status" value="1"/>
</dbReference>
<proteinExistence type="predicted"/>
<feature type="transmembrane region" description="Helical" evidence="3">
    <location>
        <begin position="30"/>
        <end position="51"/>
    </location>
</feature>
<keyword evidence="6" id="KW-1185">Reference proteome</keyword>
<dbReference type="InterPro" id="IPR050570">
    <property type="entry name" value="Cell_wall_metabolism_enzyme"/>
</dbReference>
<evidence type="ECO:0000256" key="1">
    <source>
        <dbReference type="SAM" id="Coils"/>
    </source>
</evidence>
<protein>
    <submittedName>
        <fullName evidence="5">Peptidoglycan DD-metalloendopeptidase family protein</fullName>
    </submittedName>
</protein>
<evidence type="ECO:0000259" key="4">
    <source>
        <dbReference type="Pfam" id="PF01551"/>
    </source>
</evidence>
<dbReference type="InterPro" id="IPR016047">
    <property type="entry name" value="M23ase_b-sheet_dom"/>
</dbReference>
<dbReference type="EMBL" id="JBBPCC010000004">
    <property type="protein sequence ID" value="MEK8128106.1"/>
    <property type="molecule type" value="Genomic_DNA"/>
</dbReference>
<dbReference type="Pfam" id="PF01551">
    <property type="entry name" value="Peptidase_M23"/>
    <property type="match status" value="1"/>
</dbReference>
<keyword evidence="3" id="KW-1133">Transmembrane helix</keyword>
<dbReference type="RefSeq" id="WP_341415165.1">
    <property type="nucleotide sequence ID" value="NZ_JBBPCC010000004.1"/>
</dbReference>
<evidence type="ECO:0000313" key="5">
    <source>
        <dbReference type="EMBL" id="MEK8128106.1"/>
    </source>
</evidence>
<dbReference type="Proteomes" id="UP001469365">
    <property type="component" value="Unassembled WGS sequence"/>
</dbReference>
<feature type="region of interest" description="Disordered" evidence="2">
    <location>
        <begin position="316"/>
        <end position="340"/>
    </location>
</feature>
<dbReference type="PANTHER" id="PTHR21666">
    <property type="entry name" value="PEPTIDASE-RELATED"/>
    <property type="match status" value="1"/>
</dbReference>
<organism evidence="5 6">
    <name type="scientific">Paenibacillus filicis</name>
    <dbReference type="NCBI Taxonomy" id="669464"/>
    <lineage>
        <taxon>Bacteria</taxon>
        <taxon>Bacillati</taxon>
        <taxon>Bacillota</taxon>
        <taxon>Bacilli</taxon>
        <taxon>Bacillales</taxon>
        <taxon>Paenibacillaceae</taxon>
        <taxon>Paenibacillus</taxon>
    </lineage>
</organism>
<name>A0ABU9DGV8_9BACL</name>
<evidence type="ECO:0000256" key="2">
    <source>
        <dbReference type="SAM" id="MobiDB-lite"/>
    </source>
</evidence>
<feature type="domain" description="M23ase beta-sheet core" evidence="4">
    <location>
        <begin position="229"/>
        <end position="323"/>
    </location>
</feature>